<keyword evidence="11" id="KW-1185">Reference proteome</keyword>
<sequence length="294" mass="33345">MQGHPMHFDSRWQRWLLLMPAATLLLLLTLYPIGQMLLYSFSKVDYAASRSWVGLENYRQLFADWFFTTSLKNTLLFSFGSSLLQVLLGLALALLLYRHFPGRQWVLSLLIYPMMISTLVCSAIWRVWFHYDFGLLNNCLTALGLMPQPWLSSPHLALWSLMLVDIWQWTPMACLVILAGLQAIPKDVLEAAQSDGANGWKRLWYVTLPLIRQPLMLALLLRSIDTFKLFDKVYALTGGGPGYATETLSLYIYQQGFKFFNLGLASAGAVIMLLFAAAMSLVYAWQLLRGGKTA</sequence>
<feature type="transmembrane region" description="Helical" evidence="8">
    <location>
        <begin position="75"/>
        <end position="97"/>
    </location>
</feature>
<evidence type="ECO:0000256" key="2">
    <source>
        <dbReference type="ARBA" id="ARBA00022448"/>
    </source>
</evidence>
<keyword evidence="10" id="KW-0762">Sugar transport</keyword>
<organism evidence="10 11">
    <name type="scientific">Dickeya dadantii (strain 3937)</name>
    <name type="common">Erwinia chrysanthemi (strain 3937)</name>
    <dbReference type="NCBI Taxonomy" id="198628"/>
    <lineage>
        <taxon>Bacteria</taxon>
        <taxon>Pseudomonadati</taxon>
        <taxon>Pseudomonadota</taxon>
        <taxon>Gammaproteobacteria</taxon>
        <taxon>Enterobacterales</taxon>
        <taxon>Pectobacteriaceae</taxon>
        <taxon>Dickeya</taxon>
    </lineage>
</organism>
<feature type="transmembrane region" description="Helical" evidence="8">
    <location>
        <begin position="156"/>
        <end position="181"/>
    </location>
</feature>
<dbReference type="Pfam" id="PF00528">
    <property type="entry name" value="BPD_transp_1"/>
    <property type="match status" value="1"/>
</dbReference>
<dbReference type="PANTHER" id="PTHR43005">
    <property type="entry name" value="BLR7065 PROTEIN"/>
    <property type="match status" value="1"/>
</dbReference>
<keyword evidence="7 8" id="KW-0472">Membrane</keyword>
<dbReference type="GO" id="GO:0055085">
    <property type="term" value="P:transmembrane transport"/>
    <property type="evidence" value="ECO:0007669"/>
    <property type="project" value="InterPro"/>
</dbReference>
<keyword evidence="5 8" id="KW-0812">Transmembrane</keyword>
<keyword evidence="6 8" id="KW-1133">Transmembrane helix</keyword>
<evidence type="ECO:0000313" key="10">
    <source>
        <dbReference type="EMBL" id="ADM97176.1"/>
    </source>
</evidence>
<evidence type="ECO:0000313" key="11">
    <source>
        <dbReference type="Proteomes" id="UP000006859"/>
    </source>
</evidence>
<dbReference type="STRING" id="198628.Dda3937_01456"/>
<evidence type="ECO:0000256" key="1">
    <source>
        <dbReference type="ARBA" id="ARBA00004429"/>
    </source>
</evidence>
<dbReference type="PANTHER" id="PTHR43005:SF1">
    <property type="entry name" value="SPERMIDINE_PUTRESCINE TRANSPORT SYSTEM PERMEASE PROTEIN"/>
    <property type="match status" value="1"/>
</dbReference>
<accession>E0SB78</accession>
<feature type="transmembrane region" description="Helical" evidence="8">
    <location>
        <begin position="259"/>
        <end position="285"/>
    </location>
</feature>
<comment type="subcellular location">
    <subcellularLocation>
        <location evidence="1">Cell inner membrane</location>
        <topology evidence="1">Multi-pass membrane protein</topology>
    </subcellularLocation>
    <subcellularLocation>
        <location evidence="8">Cell membrane</location>
        <topology evidence="8">Multi-pass membrane protein</topology>
    </subcellularLocation>
</comment>
<name>E0SB78_DICD3</name>
<dbReference type="Gene3D" id="1.10.3720.10">
    <property type="entry name" value="MetI-like"/>
    <property type="match status" value="1"/>
</dbReference>
<proteinExistence type="inferred from homology"/>
<evidence type="ECO:0000259" key="9">
    <source>
        <dbReference type="PROSITE" id="PS50928"/>
    </source>
</evidence>
<evidence type="ECO:0000256" key="4">
    <source>
        <dbReference type="ARBA" id="ARBA00022519"/>
    </source>
</evidence>
<evidence type="ECO:0000256" key="7">
    <source>
        <dbReference type="ARBA" id="ARBA00023136"/>
    </source>
</evidence>
<dbReference type="EMBL" id="CP002038">
    <property type="protein sequence ID" value="ADM97176.1"/>
    <property type="molecule type" value="Genomic_DNA"/>
</dbReference>
<reference evidence="10 11" key="1">
    <citation type="journal article" date="2011" name="J. Bacteriol.">
        <title>Genome sequence of the plant-pathogenic bacterium Dickeya dadantii 3937.</title>
        <authorList>
            <person name="Glasner J.D."/>
            <person name="Yang C.H."/>
            <person name="Reverchon S."/>
            <person name="Hugouvieux-Cotte-Pattat N."/>
            <person name="Condemine G."/>
            <person name="Bohin J.P."/>
            <person name="Van Gijsegem F."/>
            <person name="Yang S."/>
            <person name="Franza T."/>
            <person name="Expert D."/>
            <person name="Plunkett G. III"/>
            <person name="San Francisco M.J."/>
            <person name="Charkowski A.O."/>
            <person name="Py B."/>
            <person name="Bell K."/>
            <person name="Rauscher L."/>
            <person name="Rodriguez-Palenzuela P."/>
            <person name="Toussaint A."/>
            <person name="Holeva M.C."/>
            <person name="He S.Y."/>
            <person name="Douet V."/>
            <person name="Boccara M."/>
            <person name="Blanco C."/>
            <person name="Toth I."/>
            <person name="Anderson B.D."/>
            <person name="Biehl B.S."/>
            <person name="Mau B."/>
            <person name="Flynn S.M."/>
            <person name="Barras F."/>
            <person name="Lindeberg M."/>
            <person name="Birch P.R."/>
            <person name="Tsuyumu S."/>
            <person name="Shi X."/>
            <person name="Hibbing M."/>
            <person name="Yap M.N."/>
            <person name="Carpentier M."/>
            <person name="Dassa E."/>
            <person name="Umehara M."/>
            <person name="Kim J.F."/>
            <person name="Rusch M."/>
            <person name="Soni P."/>
            <person name="Mayhew G.F."/>
            <person name="Fouts D.E."/>
            <person name="Gill S.R."/>
            <person name="Blattner F.R."/>
            <person name="Keen N.T."/>
            <person name="Perna N.T."/>
        </authorList>
    </citation>
    <scope>NUCLEOTIDE SEQUENCE [LARGE SCALE GENOMIC DNA]</scope>
    <source>
        <strain evidence="10 11">3937</strain>
    </source>
</reference>
<evidence type="ECO:0000256" key="3">
    <source>
        <dbReference type="ARBA" id="ARBA00022475"/>
    </source>
</evidence>
<dbReference type="AlphaFoldDB" id="E0SB78"/>
<dbReference type="KEGG" id="ddd:Dda3937_01456"/>
<feature type="transmembrane region" description="Helical" evidence="8">
    <location>
        <begin position="12"/>
        <end position="33"/>
    </location>
</feature>
<protein>
    <submittedName>
        <fullName evidence="10">ABC-type sugar transport systems, permease component</fullName>
    </submittedName>
</protein>
<dbReference type="eggNOG" id="COG1175">
    <property type="taxonomic scope" value="Bacteria"/>
</dbReference>
<feature type="domain" description="ABC transmembrane type-1" evidence="9">
    <location>
        <begin position="71"/>
        <end position="283"/>
    </location>
</feature>
<gene>
    <name evidence="10" type="ordered locus">Dda3937_01456</name>
</gene>
<dbReference type="Proteomes" id="UP000006859">
    <property type="component" value="Chromosome"/>
</dbReference>
<evidence type="ECO:0000256" key="8">
    <source>
        <dbReference type="RuleBase" id="RU363032"/>
    </source>
</evidence>
<dbReference type="PROSITE" id="PS50928">
    <property type="entry name" value="ABC_TM1"/>
    <property type="match status" value="1"/>
</dbReference>
<dbReference type="InterPro" id="IPR000515">
    <property type="entry name" value="MetI-like"/>
</dbReference>
<dbReference type="SUPFAM" id="SSF161098">
    <property type="entry name" value="MetI-like"/>
    <property type="match status" value="1"/>
</dbReference>
<feature type="transmembrane region" description="Helical" evidence="8">
    <location>
        <begin position="109"/>
        <end position="128"/>
    </location>
</feature>
<comment type="similarity">
    <text evidence="8">Belongs to the binding-protein-dependent transport system permease family.</text>
</comment>
<evidence type="ECO:0000256" key="5">
    <source>
        <dbReference type="ARBA" id="ARBA00022692"/>
    </source>
</evidence>
<keyword evidence="4" id="KW-0997">Cell inner membrane</keyword>
<keyword evidence="3" id="KW-1003">Cell membrane</keyword>
<dbReference type="HOGENOM" id="CLU_016047_0_3_6"/>
<dbReference type="InterPro" id="IPR035906">
    <property type="entry name" value="MetI-like_sf"/>
</dbReference>
<dbReference type="GO" id="GO:0005886">
    <property type="term" value="C:plasma membrane"/>
    <property type="evidence" value="ECO:0007669"/>
    <property type="project" value="UniProtKB-SubCell"/>
</dbReference>
<evidence type="ECO:0000256" key="6">
    <source>
        <dbReference type="ARBA" id="ARBA00022989"/>
    </source>
</evidence>
<dbReference type="CDD" id="cd06261">
    <property type="entry name" value="TM_PBP2"/>
    <property type="match status" value="1"/>
</dbReference>
<keyword evidence="2 8" id="KW-0813">Transport</keyword>